<dbReference type="AlphaFoldDB" id="Q2FQZ4"/>
<dbReference type="HOGENOM" id="CLU_027128_5_1_2"/>
<keyword evidence="1" id="KW-0732">Signal</keyword>
<accession>Q2FQZ4</accession>
<dbReference type="Gene3D" id="3.40.50.2300">
    <property type="match status" value="2"/>
</dbReference>
<dbReference type="PANTHER" id="PTHR30483:SF40">
    <property type="entry name" value="HISTIDINE KINASE"/>
    <property type="match status" value="1"/>
</dbReference>
<dbReference type="FunCoup" id="Q2FQZ4">
    <property type="interactions" value="8"/>
</dbReference>
<dbReference type="OrthoDB" id="21336at2157"/>
<dbReference type="InParanoid" id="Q2FQZ4"/>
<dbReference type="SUPFAM" id="SSF53822">
    <property type="entry name" value="Periplasmic binding protein-like I"/>
    <property type="match status" value="1"/>
</dbReference>
<protein>
    <submittedName>
        <fullName evidence="3">Amino acid/amide ABC transporter substrate-binding protein, HAAT family</fullName>
    </submittedName>
</protein>
<gene>
    <name evidence="3" type="ordered locus">Mhun_2043</name>
</gene>
<organism evidence="3 4">
    <name type="scientific">Methanospirillum hungatei JF-1 (strain ATCC 27890 / DSM 864 / NBRC 100397 / JF-1)</name>
    <dbReference type="NCBI Taxonomy" id="323259"/>
    <lineage>
        <taxon>Archaea</taxon>
        <taxon>Methanobacteriati</taxon>
        <taxon>Methanobacteriota</taxon>
        <taxon>Stenosarchaea group</taxon>
        <taxon>Methanomicrobia</taxon>
        <taxon>Methanomicrobiales</taxon>
        <taxon>Methanospirillaceae</taxon>
        <taxon>Methanospirillum</taxon>
    </lineage>
</organism>
<dbReference type="STRING" id="323259.Mhun_2043"/>
<reference evidence="4" key="1">
    <citation type="journal article" date="2016" name="Stand. Genomic Sci.">
        <title>Complete genome sequence of Methanospirillum hungatei type strain JF1.</title>
        <authorList>
            <person name="Gunsalus R.P."/>
            <person name="Cook L.E."/>
            <person name="Crable B."/>
            <person name="Rohlin L."/>
            <person name="McDonald E."/>
            <person name="Mouttaki H."/>
            <person name="Sieber J.R."/>
            <person name="Poweleit N."/>
            <person name="Zhou H."/>
            <person name="Lapidus A.L."/>
            <person name="Daligault H.E."/>
            <person name="Land M."/>
            <person name="Gilna P."/>
            <person name="Ivanova N."/>
            <person name="Kyrpides N."/>
            <person name="Culley D.E."/>
            <person name="McInerney M.J."/>
        </authorList>
    </citation>
    <scope>NUCLEOTIDE SEQUENCE [LARGE SCALE GENOMIC DNA]</scope>
    <source>
        <strain evidence="4">ATCC 27890 / DSM 864 / NBRC 100397 / JF-1</strain>
    </source>
</reference>
<dbReference type="EMBL" id="CP000254">
    <property type="protein sequence ID" value="ABD41751.1"/>
    <property type="molecule type" value="Genomic_DNA"/>
</dbReference>
<proteinExistence type="predicted"/>
<dbReference type="InterPro" id="IPR051010">
    <property type="entry name" value="BCAA_transport"/>
</dbReference>
<evidence type="ECO:0000313" key="4">
    <source>
        <dbReference type="Proteomes" id="UP000001941"/>
    </source>
</evidence>
<keyword evidence="4" id="KW-1185">Reference proteome</keyword>
<dbReference type="KEGG" id="mhu:Mhun_2043"/>
<evidence type="ECO:0000313" key="3">
    <source>
        <dbReference type="EMBL" id="ABD41751.1"/>
    </source>
</evidence>
<dbReference type="Proteomes" id="UP000001941">
    <property type="component" value="Chromosome"/>
</dbReference>
<dbReference type="RefSeq" id="WP_011449010.1">
    <property type="nucleotide sequence ID" value="NC_007796.1"/>
</dbReference>
<feature type="domain" description="Leucine-binding protein" evidence="2">
    <location>
        <begin position="26"/>
        <end position="207"/>
    </location>
</feature>
<dbReference type="Pfam" id="PF13458">
    <property type="entry name" value="Peripla_BP_6"/>
    <property type="match status" value="1"/>
</dbReference>
<dbReference type="InterPro" id="IPR028082">
    <property type="entry name" value="Peripla_BP_I"/>
</dbReference>
<dbReference type="InterPro" id="IPR028081">
    <property type="entry name" value="Leu-bd"/>
</dbReference>
<dbReference type="EnsemblBacteria" id="ABD41751">
    <property type="protein sequence ID" value="ABD41751"/>
    <property type="gene ID" value="Mhun_2043"/>
</dbReference>
<dbReference type="eggNOG" id="arCOG01021">
    <property type="taxonomic scope" value="Archaea"/>
</dbReference>
<name>Q2FQZ4_METHJ</name>
<dbReference type="PANTHER" id="PTHR30483">
    <property type="entry name" value="LEUCINE-SPECIFIC-BINDING PROTEIN"/>
    <property type="match status" value="1"/>
</dbReference>
<evidence type="ECO:0000259" key="2">
    <source>
        <dbReference type="Pfam" id="PF13458"/>
    </source>
</evidence>
<evidence type="ECO:0000256" key="1">
    <source>
        <dbReference type="ARBA" id="ARBA00022729"/>
    </source>
</evidence>
<dbReference type="GeneID" id="3923783"/>
<sequence>MGLNAKIGSVMVVLLCIWCVSAHQEIIIGTIIDEQGDCASYAAGVEAAIDLAVSDLNDSYAKSGLDTTVTIIKSTSNGTRESAAQAAEDLISQGARVIVGPSSSEEVSGVLPILTSTGIFSVNPSSSRALSLPGDPMVRLCPDDSNLMKAVLRYHQMNPQDSQRTMIVILAREDLYGKVLSDMFSSSEQMADPVTYPAHTRDFTQALKTLDSIVDPMIAEVGERNVTIIVVSLDETGDLLAQASAYPGLDKARWEGMDGAALHTTILENETAAAFAYKTGFTALSFNIAQPPVSDYWRVFDAVKDAKGGKVPCIYEILAYDQTLMAAWIEQNNPKNPEEMLYIADNYGKYSYAATGWLKLNENSDREFGDYYFYTVDKSEDGYYWKPVYVYKYESDTIQSLNGINNTFMERFLEK</sequence>